<dbReference type="EMBL" id="OU963862">
    <property type="protein sequence ID" value="CAH0380802.1"/>
    <property type="molecule type" value="Genomic_DNA"/>
</dbReference>
<reference evidence="4" key="1">
    <citation type="submission" date="2021-12" db="EMBL/GenBank/DDBJ databases">
        <authorList>
            <person name="King R."/>
        </authorList>
    </citation>
    <scope>NUCLEOTIDE SEQUENCE</scope>
</reference>
<evidence type="ECO:0000313" key="5">
    <source>
        <dbReference type="Proteomes" id="UP001152759"/>
    </source>
</evidence>
<dbReference type="KEGG" id="btab:109039715"/>
<feature type="region of interest" description="Disordered" evidence="2">
    <location>
        <begin position="1"/>
        <end position="30"/>
    </location>
</feature>
<proteinExistence type="predicted"/>
<accession>A0A9P0EVH8</accession>
<sequence>MSSEHDEIRQQVVELEDGDESSNAAPDEDCSIANARGSITKTEFKWNEKSVRVLLMLRFQRDEEFNRPSCRKIKLWEQVAKEMQNNGFIVNGHSCDSKYRNLLATYRKNKIKQQTSDESVVISWEFFEFMDEHLGPKFDETSESFEYAIQATPSAVESDYEGRYFLTSATPSKKPRLNSVQYTSVEDERKMSIQEYFFEKLQFDKTCYKDDQRRKNRRIELQERKIKIAEKQLELEIKKVEALTALASAISNLKTIVP</sequence>
<dbReference type="Gene3D" id="1.10.10.60">
    <property type="entry name" value="Homeodomain-like"/>
    <property type="match status" value="1"/>
</dbReference>
<gene>
    <name evidence="4" type="ORF">BEMITA_LOCUS516</name>
</gene>
<evidence type="ECO:0000256" key="2">
    <source>
        <dbReference type="SAM" id="MobiDB-lite"/>
    </source>
</evidence>
<feature type="compositionally biased region" description="Acidic residues" evidence="2">
    <location>
        <begin position="14"/>
        <end position="30"/>
    </location>
</feature>
<evidence type="ECO:0000256" key="1">
    <source>
        <dbReference type="SAM" id="Coils"/>
    </source>
</evidence>
<dbReference type="Proteomes" id="UP001152759">
    <property type="component" value="Chromosome 1"/>
</dbReference>
<dbReference type="AlphaFoldDB" id="A0A9P0EVH8"/>
<feature type="domain" description="Myb/SANT-like DNA-binding" evidence="3">
    <location>
        <begin position="45"/>
        <end position="132"/>
    </location>
</feature>
<feature type="coiled-coil region" evidence="1">
    <location>
        <begin position="212"/>
        <end position="246"/>
    </location>
</feature>
<keyword evidence="1" id="KW-0175">Coiled coil</keyword>
<dbReference type="Pfam" id="PF13837">
    <property type="entry name" value="Myb_DNA-bind_4"/>
    <property type="match status" value="1"/>
</dbReference>
<dbReference type="InterPro" id="IPR044822">
    <property type="entry name" value="Myb_DNA-bind_4"/>
</dbReference>
<keyword evidence="5" id="KW-1185">Reference proteome</keyword>
<dbReference type="OrthoDB" id="6578264at2759"/>
<dbReference type="PANTHER" id="PTHR47595">
    <property type="entry name" value="HEAT SHOCK 70 KDA PROTEIN 14"/>
    <property type="match status" value="1"/>
</dbReference>
<name>A0A9P0EVH8_BEMTA</name>
<evidence type="ECO:0000313" key="4">
    <source>
        <dbReference type="EMBL" id="CAH0380802.1"/>
    </source>
</evidence>
<evidence type="ECO:0000259" key="3">
    <source>
        <dbReference type="Pfam" id="PF13837"/>
    </source>
</evidence>
<organism evidence="4 5">
    <name type="scientific">Bemisia tabaci</name>
    <name type="common">Sweetpotato whitefly</name>
    <name type="synonym">Aleurodes tabaci</name>
    <dbReference type="NCBI Taxonomy" id="7038"/>
    <lineage>
        <taxon>Eukaryota</taxon>
        <taxon>Metazoa</taxon>
        <taxon>Ecdysozoa</taxon>
        <taxon>Arthropoda</taxon>
        <taxon>Hexapoda</taxon>
        <taxon>Insecta</taxon>
        <taxon>Pterygota</taxon>
        <taxon>Neoptera</taxon>
        <taxon>Paraneoptera</taxon>
        <taxon>Hemiptera</taxon>
        <taxon>Sternorrhyncha</taxon>
        <taxon>Aleyrodoidea</taxon>
        <taxon>Aleyrodidae</taxon>
        <taxon>Aleyrodinae</taxon>
        <taxon>Bemisia</taxon>
    </lineage>
</organism>
<protein>
    <recommendedName>
        <fullName evidence="3">Myb/SANT-like DNA-binding domain-containing protein</fullName>
    </recommendedName>
</protein>
<dbReference type="PANTHER" id="PTHR47595:SF1">
    <property type="entry name" value="MYB_SANT-LIKE DNA-BINDING DOMAIN-CONTAINING PROTEIN"/>
    <property type="match status" value="1"/>
</dbReference>